<dbReference type="EC" id="3.2.1.25" evidence="2"/>
<sequence>MTAIQLSENWTVSATGGPVPDDIAGRGIPAEVPGSVHLDLLRAGLVAEPFDGANEAEQQWIGDADWRFETTFRWHDDGSERRELVAEGLDTLATVTLNGVEVGRTENQHRSYRFDIGAALVEGENALRVDFAAPVPAAAARSEEHGPRPHVNHHPYNALRKMASGFGWDWGIDVAASGIWRPIRIETWSTARIASVRPLVGVDGGAGVLDAHIAIDRADALTAVPLRVEVEVAGIVRAAEVAAGATGAHVRIEVPDAELWWPRGHGAQALYDVAVRLDGDLDAWRGRVGFRTVRVDVAPDEHGSPFAVHVNDRLIQVRGANWIPDHAFVTEVDRDRCERRIGDATEANMNLLRVWGGGLYESDDFYDLCDEQGVLVWQDFLFACAAYAEEDWLAREVEAEAREAITRLSPHPSLVVWNGNNENIIGYAEWGWRARLGGRTWGEGYYRRLLPGLLAELDPTRFYAPGSPYSFSSYISPNVDTHGTVHVWDVWNAKDYAAYREWTPRFVAEFGFQGPPAWTTLVDAVHDDPLDPYGEQMLVHQKAQEGNLKLERGYGPHLPAPRTIDDWHWATQLNQAAAVRFGIAHFRSLAPYNTGTIVWQLNDGWPVISWAAVDAAERRKPLWHALKAVYEPRLVTVQPRDGVLAAILLNDADEPWSGVVVARRLAFDGAVLAEARVAADVGARGTATVALPAGAVLADDPAGEVLVVEAAGLGRTIHDFAEVVDQALDRDALDVVAAREGSDGAVRVRVTARSYARDVFLLADRGHPTAVVDSGLVSLLPGEAHEFVVSGAPAAVAPEAFASPLVLRHAGDLAG</sequence>
<dbReference type="Proteomes" id="UP001305498">
    <property type="component" value="Chromosome"/>
</dbReference>
<dbReference type="EMBL" id="CP118157">
    <property type="protein sequence ID" value="WOF22492.1"/>
    <property type="molecule type" value="Genomic_DNA"/>
</dbReference>
<evidence type="ECO:0000259" key="5">
    <source>
        <dbReference type="Pfam" id="PF22666"/>
    </source>
</evidence>
<evidence type="ECO:0000256" key="3">
    <source>
        <dbReference type="ARBA" id="ARBA00022801"/>
    </source>
</evidence>
<accession>A0AA97FJ48</accession>
<dbReference type="InterPro" id="IPR054593">
    <property type="entry name" value="Beta-mannosidase-like_N2"/>
</dbReference>
<dbReference type="AlphaFoldDB" id="A0AA97FJ48"/>
<comment type="catalytic activity">
    <reaction evidence="1">
        <text>Hydrolysis of terminal, non-reducing beta-D-mannose residues in beta-D-mannosides.</text>
        <dbReference type="EC" id="3.2.1.25"/>
    </reaction>
</comment>
<dbReference type="InterPro" id="IPR008979">
    <property type="entry name" value="Galactose-bd-like_sf"/>
</dbReference>
<evidence type="ECO:0000313" key="6">
    <source>
        <dbReference type="EMBL" id="WOF22492.1"/>
    </source>
</evidence>
<dbReference type="PANTHER" id="PTHR43730:SF1">
    <property type="entry name" value="BETA-MANNOSIDASE"/>
    <property type="match status" value="1"/>
</dbReference>
<dbReference type="GO" id="GO:0004567">
    <property type="term" value="F:beta-mannosidase activity"/>
    <property type="evidence" value="ECO:0007669"/>
    <property type="project" value="UniProtKB-EC"/>
</dbReference>
<gene>
    <name evidence="6" type="ORF">N8K70_14000</name>
</gene>
<dbReference type="GO" id="GO:0006516">
    <property type="term" value="P:glycoprotein catabolic process"/>
    <property type="evidence" value="ECO:0007669"/>
    <property type="project" value="TreeGrafter"/>
</dbReference>
<dbReference type="InterPro" id="IPR036156">
    <property type="entry name" value="Beta-gal/glucu_dom_sf"/>
</dbReference>
<keyword evidence="4" id="KW-0326">Glycosidase</keyword>
<dbReference type="InterPro" id="IPR017853">
    <property type="entry name" value="GH"/>
</dbReference>
<dbReference type="FunFam" id="3.20.20.80:FF:000050">
    <property type="entry name" value="Beta-mannosidase B"/>
    <property type="match status" value="1"/>
</dbReference>
<dbReference type="Gene3D" id="2.60.40.10">
    <property type="entry name" value="Immunoglobulins"/>
    <property type="match status" value="1"/>
</dbReference>
<dbReference type="Gene3D" id="3.20.20.80">
    <property type="entry name" value="Glycosidases"/>
    <property type="match status" value="1"/>
</dbReference>
<dbReference type="GO" id="GO:0005975">
    <property type="term" value="P:carbohydrate metabolic process"/>
    <property type="evidence" value="ECO:0007669"/>
    <property type="project" value="InterPro"/>
</dbReference>
<organism evidence="6 7">
    <name type="scientific">Microbacterium betulae</name>
    <dbReference type="NCBI Taxonomy" id="2981139"/>
    <lineage>
        <taxon>Bacteria</taxon>
        <taxon>Bacillati</taxon>
        <taxon>Actinomycetota</taxon>
        <taxon>Actinomycetes</taxon>
        <taxon>Micrococcales</taxon>
        <taxon>Microbacteriaceae</taxon>
        <taxon>Microbacterium</taxon>
    </lineage>
</organism>
<dbReference type="PANTHER" id="PTHR43730">
    <property type="entry name" value="BETA-MANNOSIDASE"/>
    <property type="match status" value="1"/>
</dbReference>
<feature type="domain" description="Beta-mannosidase-like galactose-binding" evidence="5">
    <location>
        <begin position="10"/>
        <end position="181"/>
    </location>
</feature>
<keyword evidence="3 6" id="KW-0378">Hydrolase</keyword>
<dbReference type="SUPFAM" id="SSF49303">
    <property type="entry name" value="beta-Galactosidase/glucuronidase domain"/>
    <property type="match status" value="1"/>
</dbReference>
<dbReference type="Pfam" id="PF22666">
    <property type="entry name" value="Glyco_hydro_2_N2"/>
    <property type="match status" value="1"/>
</dbReference>
<dbReference type="InterPro" id="IPR013783">
    <property type="entry name" value="Ig-like_fold"/>
</dbReference>
<dbReference type="Gene3D" id="2.60.120.260">
    <property type="entry name" value="Galactose-binding domain-like"/>
    <property type="match status" value="1"/>
</dbReference>
<dbReference type="InterPro" id="IPR050887">
    <property type="entry name" value="Beta-mannosidase_GH2"/>
</dbReference>
<proteinExistence type="predicted"/>
<dbReference type="RefSeq" id="WP_317138963.1">
    <property type="nucleotide sequence ID" value="NZ_CP118157.1"/>
</dbReference>
<dbReference type="SUPFAM" id="SSF49785">
    <property type="entry name" value="Galactose-binding domain-like"/>
    <property type="match status" value="1"/>
</dbReference>
<protein>
    <recommendedName>
        <fullName evidence="2">beta-mannosidase</fullName>
        <ecNumber evidence="2">3.2.1.25</ecNumber>
    </recommendedName>
</protein>
<dbReference type="KEGG" id="mbet:N8K70_14000"/>
<evidence type="ECO:0000256" key="2">
    <source>
        <dbReference type="ARBA" id="ARBA00012754"/>
    </source>
</evidence>
<evidence type="ECO:0000256" key="1">
    <source>
        <dbReference type="ARBA" id="ARBA00000829"/>
    </source>
</evidence>
<name>A0AA97FJ48_9MICO</name>
<dbReference type="SUPFAM" id="SSF51445">
    <property type="entry name" value="(Trans)glycosidases"/>
    <property type="match status" value="1"/>
</dbReference>
<reference evidence="6 7" key="1">
    <citation type="submission" date="2023-02" db="EMBL/GenBank/DDBJ databases">
        <title>Microbacterium betulae sp. nov., isolated from birch wood.</title>
        <authorList>
            <person name="Pasciak M."/>
            <person name="Pawlik K.J."/>
            <person name="Martynowski D."/>
            <person name="Laczmanski L."/>
            <person name="Ciekot J."/>
            <person name="Szponar B."/>
            <person name="Wojcik-Fatla A."/>
            <person name="Mackiewicz B."/>
            <person name="Farian E."/>
            <person name="Cholewa G."/>
            <person name="Cholewa A."/>
            <person name="Dutkiewicz J."/>
        </authorList>
    </citation>
    <scope>NUCLEOTIDE SEQUENCE [LARGE SCALE GENOMIC DNA]</scope>
    <source>
        <strain evidence="6 7">AB</strain>
    </source>
</reference>
<evidence type="ECO:0000256" key="4">
    <source>
        <dbReference type="ARBA" id="ARBA00023295"/>
    </source>
</evidence>
<evidence type="ECO:0000313" key="7">
    <source>
        <dbReference type="Proteomes" id="UP001305498"/>
    </source>
</evidence>
<keyword evidence="7" id="KW-1185">Reference proteome</keyword>